<evidence type="ECO:0000313" key="2">
    <source>
        <dbReference type="Proteomes" id="UP000274822"/>
    </source>
</evidence>
<name>A0A433QGP6_9FUNG</name>
<dbReference type="AlphaFoldDB" id="A0A433QGP6"/>
<sequence length="140" mass="15775">MPISCQDAPIVPTIATKLQHENFHDIVFGRVFPCFAWVSTKVDGGWEQSKACLENFPFNNAVAQQTLDTVIDTLDAFFVFKDIAARPPKSQLSIKNVDLIKELKALKNKKYNSDFAFQTDIQNIASSLYDAHLSYSPLYV</sequence>
<proteinExistence type="predicted"/>
<keyword evidence="2" id="KW-1185">Reference proteome</keyword>
<evidence type="ECO:0000313" key="1">
    <source>
        <dbReference type="EMBL" id="RUS28977.1"/>
    </source>
</evidence>
<organism evidence="1 2">
    <name type="scientific">Jimgerdemannia flammicorona</name>
    <dbReference type="NCBI Taxonomy" id="994334"/>
    <lineage>
        <taxon>Eukaryota</taxon>
        <taxon>Fungi</taxon>
        <taxon>Fungi incertae sedis</taxon>
        <taxon>Mucoromycota</taxon>
        <taxon>Mucoromycotina</taxon>
        <taxon>Endogonomycetes</taxon>
        <taxon>Endogonales</taxon>
        <taxon>Endogonaceae</taxon>
        <taxon>Jimgerdemannia</taxon>
    </lineage>
</organism>
<gene>
    <name evidence="1" type="ORF">BC938DRAFT_481212</name>
</gene>
<dbReference type="Proteomes" id="UP000274822">
    <property type="component" value="Unassembled WGS sequence"/>
</dbReference>
<protein>
    <submittedName>
        <fullName evidence="1">Uncharacterized protein</fullName>
    </submittedName>
</protein>
<comment type="caution">
    <text evidence="1">The sequence shown here is derived from an EMBL/GenBank/DDBJ whole genome shotgun (WGS) entry which is preliminary data.</text>
</comment>
<reference evidence="1 2" key="1">
    <citation type="journal article" date="2018" name="New Phytol.">
        <title>Phylogenomics of Endogonaceae and evolution of mycorrhizas within Mucoromycota.</title>
        <authorList>
            <person name="Chang Y."/>
            <person name="Desiro A."/>
            <person name="Na H."/>
            <person name="Sandor L."/>
            <person name="Lipzen A."/>
            <person name="Clum A."/>
            <person name="Barry K."/>
            <person name="Grigoriev I.V."/>
            <person name="Martin F.M."/>
            <person name="Stajich J.E."/>
            <person name="Smith M.E."/>
            <person name="Bonito G."/>
            <person name="Spatafora J.W."/>
        </authorList>
    </citation>
    <scope>NUCLEOTIDE SEQUENCE [LARGE SCALE GENOMIC DNA]</scope>
    <source>
        <strain evidence="1 2">AD002</strain>
    </source>
</reference>
<dbReference type="PANTHER" id="PTHR37049">
    <property type="entry name" value="PEPTIDASE S41 FAMILY PROTEIN"/>
    <property type="match status" value="1"/>
</dbReference>
<dbReference type="PANTHER" id="PTHR37049:SF4">
    <property type="entry name" value="RHODANESE DOMAIN-CONTAINING PROTEIN"/>
    <property type="match status" value="1"/>
</dbReference>
<dbReference type="EMBL" id="RBNJ01005832">
    <property type="protein sequence ID" value="RUS28977.1"/>
    <property type="molecule type" value="Genomic_DNA"/>
</dbReference>
<accession>A0A433QGP6</accession>
<dbReference type="InterPro" id="IPR052766">
    <property type="entry name" value="S41A_metabolite_peptidase"/>
</dbReference>